<evidence type="ECO:0000256" key="20">
    <source>
        <dbReference type="ARBA" id="ARBA00073623"/>
    </source>
</evidence>
<dbReference type="InterPro" id="IPR010071">
    <property type="entry name" value="AA_adenyl_dom"/>
</dbReference>
<dbReference type="Pfam" id="PF00501">
    <property type="entry name" value="AMP-binding"/>
    <property type="match status" value="2"/>
</dbReference>
<protein>
    <recommendedName>
        <fullName evidence="20">Phenolphthiocerol/phthiocerol polyketide synthase subunit E</fullName>
        <ecNumber evidence="19">2.3.1.292</ecNumber>
    </recommendedName>
    <alternativeName>
        <fullName evidence="22">(Phenol)carboxyphthiodiolenone synthase subunit E</fullName>
    </alternativeName>
    <alternativeName>
        <fullName evidence="23">Beta-ketoacyl-acyl-carrier-protein synthase I</fullName>
    </alternativeName>
    <alternativeName>
        <fullName evidence="21">Phthiocerol synthesis polyketide synthase type I PpsE</fullName>
    </alternativeName>
</protein>
<dbReference type="InterPro" id="IPR001242">
    <property type="entry name" value="Condensation_dom"/>
</dbReference>
<keyword evidence="12" id="KW-0511">Multifunctional enzyme</keyword>
<dbReference type="GO" id="GO:0031177">
    <property type="term" value="F:phosphopantetheine binding"/>
    <property type="evidence" value="ECO:0007669"/>
    <property type="project" value="InterPro"/>
</dbReference>
<dbReference type="InterPro" id="IPR036291">
    <property type="entry name" value="NAD(P)-bd_dom_sf"/>
</dbReference>
<dbReference type="EMBL" id="ATAY01000031">
    <property type="protein sequence ID" value="EPR11938.1"/>
    <property type="molecule type" value="Genomic_DNA"/>
</dbReference>
<dbReference type="InterPro" id="IPR020841">
    <property type="entry name" value="PKS_Beta-ketoAc_synthase_dom"/>
</dbReference>
<dbReference type="InterPro" id="IPR016036">
    <property type="entry name" value="Malonyl_transacylase_ACP-bd"/>
</dbReference>
<dbReference type="Pfam" id="PF00109">
    <property type="entry name" value="ketoacyl-synt"/>
    <property type="match status" value="1"/>
</dbReference>
<dbReference type="FunFam" id="3.40.50.12780:FF:000012">
    <property type="entry name" value="Non-ribosomal peptide synthetase"/>
    <property type="match status" value="2"/>
</dbReference>
<evidence type="ECO:0000256" key="4">
    <source>
        <dbReference type="ARBA" id="ARBA00022450"/>
    </source>
</evidence>
<dbReference type="EC" id="2.3.1.292" evidence="19"/>
<dbReference type="SMART" id="SM00825">
    <property type="entry name" value="PKS_KS"/>
    <property type="match status" value="1"/>
</dbReference>
<comment type="catalytic activity">
    <reaction evidence="15">
        <text>19-(4-hydroxyphenyl)nonadecanoyl-[(phenol)carboxyphthiodiolenone synthase] + 2 (S)-methylmalonyl-CoA + 3 malonyl-CoA + 5 NADPH + 10 H(+) = C37-(phenol)carboxyphthiodiolenone-[(phenol)carboxyphthiodiolenone synthase] + 5 CO2 + 5 NADP(+) + 5 CoA + 2 H2O</text>
        <dbReference type="Rhea" id="RHEA:57760"/>
        <dbReference type="Rhea" id="RHEA-COMP:14273"/>
        <dbReference type="Rhea" id="RHEA-COMP:14990"/>
        <dbReference type="ChEBI" id="CHEBI:15377"/>
        <dbReference type="ChEBI" id="CHEBI:15378"/>
        <dbReference type="ChEBI" id="CHEBI:16526"/>
        <dbReference type="ChEBI" id="CHEBI:57287"/>
        <dbReference type="ChEBI" id="CHEBI:57327"/>
        <dbReference type="ChEBI" id="CHEBI:57384"/>
        <dbReference type="ChEBI" id="CHEBI:57783"/>
        <dbReference type="ChEBI" id="CHEBI:58349"/>
        <dbReference type="ChEBI" id="CHEBI:133301"/>
        <dbReference type="ChEBI" id="CHEBI:142260"/>
        <dbReference type="EC" id="2.3.1.292"/>
    </reaction>
</comment>
<comment type="similarity">
    <text evidence="13">In the C-terminal section; belongs to the NRP synthetase family.</text>
</comment>
<dbReference type="GO" id="GO:0016491">
    <property type="term" value="F:oxidoreductase activity"/>
    <property type="evidence" value="ECO:0007669"/>
    <property type="project" value="UniProtKB-KW"/>
</dbReference>
<dbReference type="Gene3D" id="2.30.38.10">
    <property type="entry name" value="Luciferase, Domain 3"/>
    <property type="match status" value="2"/>
</dbReference>
<evidence type="ECO:0000256" key="1">
    <source>
        <dbReference type="ARBA" id="ARBA00001937"/>
    </source>
</evidence>
<keyword evidence="6" id="KW-0808">Transferase</keyword>
<dbReference type="PROSITE" id="PS00606">
    <property type="entry name" value="KS3_1"/>
    <property type="match status" value="1"/>
</dbReference>
<dbReference type="FunFam" id="3.30.300.30:FF:000010">
    <property type="entry name" value="Enterobactin synthetase component F"/>
    <property type="match status" value="2"/>
</dbReference>
<dbReference type="Pfam" id="PF00550">
    <property type="entry name" value="PP-binding"/>
    <property type="match status" value="3"/>
</dbReference>
<dbReference type="Pfam" id="PF22621">
    <property type="entry name" value="CurL-like_PKS_C"/>
    <property type="match status" value="1"/>
</dbReference>
<name>U4R156_9FIRM</name>
<dbReference type="InterPro" id="IPR016035">
    <property type="entry name" value="Acyl_Trfase/lysoPLipase"/>
</dbReference>
<dbReference type="InterPro" id="IPR014030">
    <property type="entry name" value="Ketoacyl_synth_N"/>
</dbReference>
<evidence type="ECO:0000256" key="22">
    <source>
        <dbReference type="ARBA" id="ARBA00078169"/>
    </source>
</evidence>
<reference evidence="26 27" key="1">
    <citation type="journal article" date="2013" name="Genome Announc.">
        <title>Draft Genome Sequence of the Cellulolytic Bacterium Clostridium papyrosolvens C7 (ATCC 700395).</title>
        <authorList>
            <person name="Zepeda V."/>
            <person name="Dassa B."/>
            <person name="Borovok I."/>
            <person name="Lamed R."/>
            <person name="Bayer E.A."/>
            <person name="Cate J.H."/>
        </authorList>
    </citation>
    <scope>NUCLEOTIDE SEQUENCE [LARGE SCALE GENOMIC DNA]</scope>
    <source>
        <strain evidence="26 27">C7</strain>
    </source>
</reference>
<dbReference type="InterPro" id="IPR013968">
    <property type="entry name" value="PKS_KR"/>
</dbReference>
<dbReference type="InterPro" id="IPR000873">
    <property type="entry name" value="AMP-dep_synth/lig_dom"/>
</dbReference>
<dbReference type="Gene3D" id="3.40.50.980">
    <property type="match status" value="4"/>
</dbReference>
<keyword evidence="5" id="KW-0597">Phosphoprotein</keyword>
<feature type="domain" description="Ketosynthase family 3 (KS3)" evidence="25">
    <location>
        <begin position="2101"/>
        <end position="2526"/>
    </location>
</feature>
<dbReference type="Gene3D" id="3.40.366.10">
    <property type="entry name" value="Malonyl-Coenzyme A Acyl Carrier Protein, domain 2"/>
    <property type="match status" value="1"/>
</dbReference>
<dbReference type="FunFam" id="1.10.1200.10:FF:000005">
    <property type="entry name" value="Nonribosomal peptide synthetase 1"/>
    <property type="match status" value="1"/>
</dbReference>
<dbReference type="Gene3D" id="1.10.1200.10">
    <property type="entry name" value="ACP-like"/>
    <property type="match status" value="3"/>
</dbReference>
<dbReference type="Pfam" id="PF00698">
    <property type="entry name" value="Acyl_transf_1"/>
    <property type="match status" value="1"/>
</dbReference>
<dbReference type="InterPro" id="IPR009081">
    <property type="entry name" value="PP-bd_ACP"/>
</dbReference>
<evidence type="ECO:0000256" key="23">
    <source>
        <dbReference type="ARBA" id="ARBA00084020"/>
    </source>
</evidence>
<dbReference type="InterPro" id="IPR045851">
    <property type="entry name" value="AMP-bd_C_sf"/>
</dbReference>
<dbReference type="InterPro" id="IPR025110">
    <property type="entry name" value="AMP-bd_C"/>
</dbReference>
<organism evidence="26 27">
    <name type="scientific">Ruminiclostridium papyrosolvens C7</name>
    <dbReference type="NCBI Taxonomy" id="1330534"/>
    <lineage>
        <taxon>Bacteria</taxon>
        <taxon>Bacillati</taxon>
        <taxon>Bacillota</taxon>
        <taxon>Clostridia</taxon>
        <taxon>Eubacteriales</taxon>
        <taxon>Oscillospiraceae</taxon>
        <taxon>Ruminiclostridium</taxon>
    </lineage>
</organism>
<evidence type="ECO:0000256" key="2">
    <source>
        <dbReference type="ARBA" id="ARBA00001957"/>
    </source>
</evidence>
<evidence type="ECO:0000256" key="12">
    <source>
        <dbReference type="ARBA" id="ARBA00023268"/>
    </source>
</evidence>
<feature type="domain" description="Carrier" evidence="24">
    <location>
        <begin position="971"/>
        <end position="1046"/>
    </location>
</feature>
<dbReference type="SUPFAM" id="SSF52777">
    <property type="entry name" value="CoA-dependent acyltransferases"/>
    <property type="match status" value="4"/>
</dbReference>
<dbReference type="SUPFAM" id="SSF51735">
    <property type="entry name" value="NAD(P)-binding Rossmann-fold domains"/>
    <property type="match status" value="2"/>
</dbReference>
<dbReference type="InterPro" id="IPR001227">
    <property type="entry name" value="Ac_transferase_dom_sf"/>
</dbReference>
<evidence type="ECO:0000256" key="18">
    <source>
        <dbReference type="ARBA" id="ARBA00058455"/>
    </source>
</evidence>
<dbReference type="OrthoDB" id="2203190at2"/>
<keyword evidence="8" id="KW-0521">NADP</keyword>
<dbReference type="PROSITE" id="PS50075">
    <property type="entry name" value="CARRIER"/>
    <property type="match status" value="3"/>
</dbReference>
<comment type="cofactor">
    <cofactor evidence="1">
        <name>NADP(+)</name>
        <dbReference type="ChEBI" id="CHEBI:58349"/>
    </cofactor>
</comment>
<dbReference type="InterPro" id="IPR014043">
    <property type="entry name" value="Acyl_transferase_dom"/>
</dbReference>
<comment type="function">
    <text evidence="18">Part of the PpsABCDE complex involved in the biosynthesis of the lipid core common to phthiocerols and phenolphthiocerols by successive additions of malonyl-CoA or methylmalonyl-CoA extender units. PpsA can accept as substrate the activated forms of either icosanoyl (C20), docosanoyl (C22) or lignoceroyl (C24) groups from FadD26, or a (4-hydroxyphenyl)-C17 or (4-hydroxyphenyl)-C19 fatty acyl from FadD29. PpsA initiates the biosynthesis and extends its substrate using a malonyl-CoA extender unit. The PpsB and PpsC proteins add the second and third malonyl-CoA extender units. PpsD adds an (R)-methylmalonyl unit and PpsE adds a second (R)-methylmalonyl unit. The incorporation of the methylmalonyl units results in formation of two branched methyl groups in the elongated product.</text>
</comment>
<dbReference type="InterPro" id="IPR020845">
    <property type="entry name" value="AMP-binding_CS"/>
</dbReference>
<dbReference type="InterPro" id="IPR049490">
    <property type="entry name" value="C883_1060-like_KR_N"/>
</dbReference>
<evidence type="ECO:0000259" key="25">
    <source>
        <dbReference type="PROSITE" id="PS52004"/>
    </source>
</evidence>
<dbReference type="CDD" id="cd00833">
    <property type="entry name" value="PKS"/>
    <property type="match status" value="1"/>
</dbReference>
<dbReference type="SMART" id="SM00822">
    <property type="entry name" value="PKS_KR"/>
    <property type="match status" value="1"/>
</dbReference>
<dbReference type="SUPFAM" id="SSF47336">
    <property type="entry name" value="ACP-like"/>
    <property type="match status" value="3"/>
</dbReference>
<dbReference type="SMART" id="SM00823">
    <property type="entry name" value="PKS_PP"/>
    <property type="match status" value="3"/>
</dbReference>
<dbReference type="SUPFAM" id="SSF53901">
    <property type="entry name" value="Thiolase-like"/>
    <property type="match status" value="1"/>
</dbReference>
<dbReference type="Pfam" id="PF13193">
    <property type="entry name" value="AMP-binding_C"/>
    <property type="match status" value="2"/>
</dbReference>
<dbReference type="Pfam" id="PF00668">
    <property type="entry name" value="Condensation"/>
    <property type="match status" value="2"/>
</dbReference>
<gene>
    <name evidence="26" type="ORF">L323_09740</name>
</gene>
<keyword evidence="4" id="KW-0596">Phosphopantetheine</keyword>
<dbReference type="Gene3D" id="3.30.300.30">
    <property type="match status" value="2"/>
</dbReference>
<dbReference type="CDD" id="cd12117">
    <property type="entry name" value="A_NRPS_Srf_like"/>
    <property type="match status" value="1"/>
</dbReference>
<dbReference type="Pfam" id="PF08659">
    <property type="entry name" value="KR"/>
    <property type="match status" value="1"/>
</dbReference>
<dbReference type="SUPFAM" id="SSF56801">
    <property type="entry name" value="Acetyl-CoA synthetase-like"/>
    <property type="match status" value="2"/>
</dbReference>
<dbReference type="PANTHER" id="PTHR45527">
    <property type="entry name" value="NONRIBOSOMAL PEPTIDE SYNTHETASE"/>
    <property type="match status" value="1"/>
</dbReference>
<dbReference type="Gene3D" id="3.30.70.3290">
    <property type="match status" value="1"/>
</dbReference>
<dbReference type="GO" id="GO:0044550">
    <property type="term" value="P:secondary metabolite biosynthetic process"/>
    <property type="evidence" value="ECO:0007669"/>
    <property type="project" value="TreeGrafter"/>
</dbReference>
<evidence type="ECO:0000256" key="10">
    <source>
        <dbReference type="ARBA" id="ARBA00023098"/>
    </source>
</evidence>
<proteinExistence type="inferred from homology"/>
<dbReference type="InterPro" id="IPR014031">
    <property type="entry name" value="Ketoacyl_synth_C"/>
</dbReference>
<dbReference type="Gene3D" id="3.30.70.250">
    <property type="entry name" value="Malonyl-CoA ACP transacylase, ACP-binding"/>
    <property type="match status" value="1"/>
</dbReference>
<evidence type="ECO:0000256" key="3">
    <source>
        <dbReference type="ARBA" id="ARBA00006432"/>
    </source>
</evidence>
<keyword evidence="11" id="KW-0045">Antibiotic biosynthesis</keyword>
<dbReference type="Gene3D" id="3.40.47.10">
    <property type="match status" value="1"/>
</dbReference>
<dbReference type="InterPro" id="IPR057326">
    <property type="entry name" value="KR_dom"/>
</dbReference>
<dbReference type="SUPFAM" id="SSF55048">
    <property type="entry name" value="Probable ACP-binding domain of malonyl-CoA ACP transacylase"/>
    <property type="match status" value="1"/>
</dbReference>
<dbReference type="InterPro" id="IPR016039">
    <property type="entry name" value="Thiolase-like"/>
</dbReference>
<dbReference type="InterPro" id="IPR023213">
    <property type="entry name" value="CAT-like_dom_sf"/>
</dbReference>
<dbReference type="GO" id="GO:0017000">
    <property type="term" value="P:antibiotic biosynthetic process"/>
    <property type="evidence" value="ECO:0007669"/>
    <property type="project" value="UniProtKB-KW"/>
</dbReference>
<keyword evidence="9" id="KW-0560">Oxidoreductase</keyword>
<evidence type="ECO:0000256" key="8">
    <source>
        <dbReference type="ARBA" id="ARBA00022857"/>
    </source>
</evidence>
<dbReference type="InterPro" id="IPR018201">
    <property type="entry name" value="Ketoacyl_synth_AS"/>
</dbReference>
<dbReference type="GO" id="GO:0005829">
    <property type="term" value="C:cytosol"/>
    <property type="evidence" value="ECO:0007669"/>
    <property type="project" value="TreeGrafter"/>
</dbReference>
<dbReference type="GO" id="GO:0034081">
    <property type="term" value="C:polyketide synthase complex"/>
    <property type="evidence" value="ECO:0007669"/>
    <property type="project" value="UniProtKB-ARBA"/>
</dbReference>
<dbReference type="InterPro" id="IPR036736">
    <property type="entry name" value="ACP-like_sf"/>
</dbReference>
<evidence type="ECO:0000256" key="13">
    <source>
        <dbReference type="ARBA" id="ARBA00029443"/>
    </source>
</evidence>
<evidence type="ECO:0000256" key="17">
    <source>
        <dbReference type="ARBA" id="ARBA00052745"/>
    </source>
</evidence>
<evidence type="ECO:0000256" key="15">
    <source>
        <dbReference type="ARBA" id="ARBA00051971"/>
    </source>
</evidence>
<comment type="caution">
    <text evidence="26">The sequence shown here is derived from an EMBL/GenBank/DDBJ whole genome shotgun (WGS) entry which is preliminary data.</text>
</comment>
<dbReference type="Gene3D" id="3.40.50.720">
    <property type="entry name" value="NAD(P)-binding Rossmann-like Domain"/>
    <property type="match status" value="1"/>
</dbReference>
<comment type="cofactor">
    <cofactor evidence="2">
        <name>pantetheine 4'-phosphate</name>
        <dbReference type="ChEBI" id="CHEBI:47942"/>
    </cofactor>
</comment>
<evidence type="ECO:0000256" key="19">
    <source>
        <dbReference type="ARBA" id="ARBA00066974"/>
    </source>
</evidence>
<dbReference type="InterPro" id="IPR006162">
    <property type="entry name" value="Ppantetheine_attach_site"/>
</dbReference>
<dbReference type="Pfam" id="PF21394">
    <property type="entry name" value="Beta-ketacyl_N"/>
    <property type="match status" value="1"/>
</dbReference>
<dbReference type="STRING" id="1330534.L323_09740"/>
<dbReference type="GO" id="GO:0004315">
    <property type="term" value="F:3-oxoacyl-[acyl-carrier-protein] synthase activity"/>
    <property type="evidence" value="ECO:0007669"/>
    <property type="project" value="InterPro"/>
</dbReference>
<dbReference type="NCBIfam" id="TIGR01733">
    <property type="entry name" value="AA-adenyl-dom"/>
    <property type="match status" value="2"/>
</dbReference>
<dbReference type="GO" id="GO:0043041">
    <property type="term" value="P:amino acid activation for nonribosomal peptide biosynthetic process"/>
    <property type="evidence" value="ECO:0007669"/>
    <property type="project" value="UniProtKB-ARBA"/>
</dbReference>
<dbReference type="CDD" id="cd05930">
    <property type="entry name" value="A_NRPS"/>
    <property type="match status" value="1"/>
</dbReference>
<feature type="domain" description="Carrier" evidence="24">
    <location>
        <begin position="2006"/>
        <end position="2085"/>
    </location>
</feature>
<dbReference type="SMART" id="SM00827">
    <property type="entry name" value="PKS_AT"/>
    <property type="match status" value="1"/>
</dbReference>
<dbReference type="PROSITE" id="PS00012">
    <property type="entry name" value="PHOSPHOPANTETHEINE"/>
    <property type="match status" value="2"/>
</dbReference>
<dbReference type="FunFam" id="3.40.50.980:FF:000001">
    <property type="entry name" value="Non-ribosomal peptide synthetase"/>
    <property type="match status" value="2"/>
</dbReference>
<comment type="catalytic activity">
    <reaction evidence="14">
        <text>17-(4-hydroxyphenyl)heptadecanoyl-[(phenol)carboxyphthiodiolenone synthase] + 2 (S)-methylmalonyl-CoA + 3 malonyl-CoA + 5 NADPH + 10 H(+) = C35-(phenol)carboxyphthiodiolenone-[(phenol)carboxyphthiodiolenone synthase] + 5 CO2 + 5 NADP(+) + 5 CoA + 2 H2O</text>
        <dbReference type="Rhea" id="RHEA:57756"/>
        <dbReference type="Rhea" id="RHEA-COMP:14272"/>
        <dbReference type="Rhea" id="RHEA-COMP:14989"/>
        <dbReference type="ChEBI" id="CHEBI:15377"/>
        <dbReference type="ChEBI" id="CHEBI:15378"/>
        <dbReference type="ChEBI" id="CHEBI:16526"/>
        <dbReference type="ChEBI" id="CHEBI:57287"/>
        <dbReference type="ChEBI" id="CHEBI:57327"/>
        <dbReference type="ChEBI" id="CHEBI:57384"/>
        <dbReference type="ChEBI" id="CHEBI:57783"/>
        <dbReference type="ChEBI" id="CHEBI:58349"/>
        <dbReference type="ChEBI" id="CHEBI:133300"/>
        <dbReference type="ChEBI" id="CHEBI:142259"/>
        <dbReference type="EC" id="2.3.1.292"/>
    </reaction>
</comment>
<evidence type="ECO:0000256" key="11">
    <source>
        <dbReference type="ARBA" id="ARBA00023194"/>
    </source>
</evidence>
<dbReference type="PANTHER" id="PTHR45527:SF1">
    <property type="entry name" value="FATTY ACID SYNTHASE"/>
    <property type="match status" value="1"/>
</dbReference>
<keyword evidence="7" id="KW-0276">Fatty acid metabolism</keyword>
<evidence type="ECO:0000256" key="16">
    <source>
        <dbReference type="ARBA" id="ARBA00052119"/>
    </source>
</evidence>
<dbReference type="PROSITE" id="PS00455">
    <property type="entry name" value="AMP_BINDING"/>
    <property type="match status" value="2"/>
</dbReference>
<dbReference type="Pfam" id="PF02801">
    <property type="entry name" value="Ketoacyl-synt_C"/>
    <property type="match status" value="1"/>
</dbReference>
<dbReference type="InterPro" id="IPR020806">
    <property type="entry name" value="PKS_PP-bd"/>
</dbReference>
<evidence type="ECO:0000256" key="7">
    <source>
        <dbReference type="ARBA" id="ARBA00022832"/>
    </source>
</evidence>
<dbReference type="NCBIfam" id="NF003417">
    <property type="entry name" value="PRK04813.1"/>
    <property type="match status" value="2"/>
</dbReference>
<dbReference type="PATRIC" id="fig|1330534.3.peg.1943"/>
<evidence type="ECO:0000256" key="14">
    <source>
        <dbReference type="ARBA" id="ARBA00050973"/>
    </source>
</evidence>
<evidence type="ECO:0000256" key="6">
    <source>
        <dbReference type="ARBA" id="ARBA00022679"/>
    </source>
</evidence>
<evidence type="ECO:0000256" key="21">
    <source>
        <dbReference type="ARBA" id="ARBA00075053"/>
    </source>
</evidence>
<feature type="domain" description="Carrier" evidence="24">
    <location>
        <begin position="3546"/>
        <end position="3621"/>
    </location>
</feature>
<comment type="catalytic activity">
    <reaction evidence="16">
        <text>docosanoyl-[(phenol)carboxyphthiodiolenone synthase] + 2 (S)-methylmalonyl-CoA + 3 malonyl-CoA + 5 NADPH + 10 H(+) = C34-carboxyphthiodiolenone-[(phenol)carboxyphthiodiolenone synthase] + 5 CO2 + 5 NADP(+) + 5 CoA + 2 H2O</text>
        <dbReference type="Rhea" id="RHEA:57752"/>
        <dbReference type="Rhea" id="RHEA-COMP:14987"/>
        <dbReference type="Rhea" id="RHEA-COMP:14988"/>
        <dbReference type="ChEBI" id="CHEBI:15377"/>
        <dbReference type="ChEBI" id="CHEBI:15378"/>
        <dbReference type="ChEBI" id="CHEBI:16526"/>
        <dbReference type="ChEBI" id="CHEBI:57287"/>
        <dbReference type="ChEBI" id="CHEBI:57327"/>
        <dbReference type="ChEBI" id="CHEBI:57384"/>
        <dbReference type="ChEBI" id="CHEBI:57783"/>
        <dbReference type="ChEBI" id="CHEBI:58349"/>
        <dbReference type="ChEBI" id="CHEBI:142237"/>
        <dbReference type="ChEBI" id="CHEBI:142238"/>
        <dbReference type="EC" id="2.3.1.292"/>
    </reaction>
</comment>
<dbReference type="CDD" id="cd08953">
    <property type="entry name" value="KR_2_SDR_x"/>
    <property type="match status" value="1"/>
</dbReference>
<dbReference type="FunFam" id="3.40.47.10:FF:000042">
    <property type="entry name" value="Polyketide synthase Pks13"/>
    <property type="match status" value="1"/>
</dbReference>
<dbReference type="CDD" id="cd19531">
    <property type="entry name" value="LCL_NRPS-like"/>
    <property type="match status" value="1"/>
</dbReference>
<evidence type="ECO:0000313" key="27">
    <source>
        <dbReference type="Proteomes" id="UP000016860"/>
    </source>
</evidence>
<evidence type="ECO:0000313" key="26">
    <source>
        <dbReference type="EMBL" id="EPR11938.1"/>
    </source>
</evidence>
<dbReference type="RefSeq" id="WP_020815482.1">
    <property type="nucleotide sequence ID" value="NZ_ATAY01000031.1"/>
</dbReference>
<evidence type="ECO:0000259" key="24">
    <source>
        <dbReference type="PROSITE" id="PS50075"/>
    </source>
</evidence>
<accession>U4R156</accession>
<evidence type="ECO:0000256" key="9">
    <source>
        <dbReference type="ARBA" id="ARBA00023002"/>
    </source>
</evidence>
<dbReference type="Gene3D" id="3.30.559.10">
    <property type="entry name" value="Chloramphenicol acetyltransferase-like domain"/>
    <property type="match status" value="2"/>
</dbReference>
<dbReference type="Gene3D" id="3.30.559.30">
    <property type="entry name" value="Nonribosomal peptide synthetase, condensation domain"/>
    <property type="match status" value="2"/>
</dbReference>
<dbReference type="PROSITE" id="PS52004">
    <property type="entry name" value="KS3_2"/>
    <property type="match status" value="1"/>
</dbReference>
<dbReference type="SUPFAM" id="SSF52151">
    <property type="entry name" value="FabD/lysophospholipase-like"/>
    <property type="match status" value="1"/>
</dbReference>
<comment type="similarity">
    <text evidence="3">Belongs to the ATP-dependent AMP-binding enzyme family.</text>
</comment>
<dbReference type="Proteomes" id="UP000016860">
    <property type="component" value="Unassembled WGS sequence"/>
</dbReference>
<dbReference type="FunFam" id="2.30.38.10:FF:000001">
    <property type="entry name" value="Non-ribosomal peptide synthetase PvdI"/>
    <property type="match status" value="2"/>
</dbReference>
<sequence length="3659" mass="414838">MFIHTEEYPLTSYQKDIWIEQILYPDKPFYNIGGYTEIIGEINLRIFQETIDYLMKENDALRTIFFEKSGQPYQRFLTQIEYAVSVYDFSNEENPSEYSINWMANEMLMPYNIYNNILFTSCLIKAGENLYYIFCKAHHLITDGYGFSLIGKRVREIYTALLSERQDFVKNTYSYIDFILEDYNYRNAEDRIFWREKLKGLPEPLIPRKIIVNKDDSSLITSSRESIVVEQHLYNRIIEFCKVNKCSAFHFFLGILAVYFGRVCSKNELVIGVPILNRRNSKFKSTIGLFVNIIPLTISIHSGQNFTNLMQKIRENLKECYRHQKLSLGEILNELGGNTEDKKSVFDIILSYEKHSHDSIFCGHPAHSEALTHWNEKNALSVFIREFDSEDDVKIDFDYQLGVFDNIFSMKNIVRHFNNLINEVLMNGTKDVTGLDYLSQEEKAEILYRFNDTKADYHKDKTIHEAFEEQVERTPDNIAVVFRGNQLTYRELNNKANSLARVLIEKGVKPDAIVGIMAERSLEMIIGIYAILKAGGAYLPIDPGFPNDRINYIISDSGAGIILMQEKFKAKTDLAVTILNIEDENLYHRDISNPGHTSTSGNLAYVIYTSGSTGNPKGVMIEHYSVINRLNWMQKMYPIGPGDVILQKTTCTFDVSVWELFWWGHFGARVCMLIPGGEKDPGEIADAIEKYSVTTVHFVPSMLKIFLEYLEHFKEFERVSGLRQVYASGEALTLSQIEKFNKYINKNYGAKLHNLYGPTEATVDVSYFDCSSNKKLERIPIGKPIDNIQLYIVDAYNNLLPVGVPGELCIAGDGLARGYLNRPELTKEKFVPNPFIPGERMYRTGDLARWLPDGNIEYLGRMDHQVKIRGFRIELGEIETQLLKHRQIREAVVIPKDDSDGGKYLCAYYVSDSELSLEELRGHLSGELPDYMVPPYFIHLDDIPLSHNGKIDRKALPEPDGNISTGIPYIAPTNGIEEELVTIWQEVLEVERVGINDNFFELGGHSLKATLLVSKIHKEFNVEMPLREIFNLPTVKGLAAYIKSTDESIYSSIIPAGEKEYYPVSAAQKRLYILNQFERAGKSYNMPCTILMEGKLDTNRFEDAFRALIRRHETLRTSFEMSDGEPVQKVHREAEFKVDYFESGEDNAGRIVNEFIRPFDLNKAPLLRVGFIKIGNDRHLLMFDMHHLISDGTSVNILVREFSQLYEGQEPAGLKIQYKDFSQWQNELLRTGGIKKQEEYWLHKFEDEVPVLNMPTDYQRPPVQSFEGDRIAFEVDEEISQKVNSLAKKTGTTLYMVLLAAYNALLYRYTGQEDIVVGSPVAGRPHADLQDIIGMFVNTLAMRNYPSGEKTFNEFLAEVRESCIKAYGNQDYQFEELVDKLNIKRDMSRNPLFDTMFVLQNTNSRDIQVNGLKIITQTVENRTSKFDITLNAWEQNGKIAFEVEYCTKLFGKETIERFSKHFTNILSNITADLNTRLSELNIITDEEREKILYTFNNTKEDYPKDKTIHEIFEEQVEKTPDNIAVVFEKSKLTYRELNDKSNSLAWVLREKGVQPDTIVGIIAERSIEMIIGITGILKAGGAYLPIDPRYPQERINFMLKDSGTGILLTCDYLIGKTDFAGYIVNLSDSNLYAGNTLNPDKTGTPKHLAYVMYTSGSTGKPKGVMVEHRSVVRLVKNTNYIDFEENDSILQTGALAFDATTFEFWGALLNGLKLYIADENIILDPINLSAAIKKYDISTMWLTSPLFNQFSTQKPEIFNGLKKLLVGGDKLSPAHINAVRNVCPGLIITNGYGPTENTTFSVCFKINKTYEQNIPIGIPVNNSTAYILDKYDNLQPMGVSGELCVGGDGLARGYINRQELTAEKFVTNPFMPGERMYRTGDMARWLPDGNIEFLGRMDNQVKIRGFRIEPGEIEAQLLGNPSIKEAVVLENKDENGDGSLCAYVVAQAGCHMEDIKEGLRKSLPDYMIPSHFIEIEQIPLTSNGKINKKMLPKPSDSVNTGVEYIAPKTDYEKVIADIWREVLNREQIGITDNFFDIGGNSLSIIRLSSLINQKLKGKFAGEISTTTLFQYPTISSLMNYLNNGQEDPEELNINKNDRLINKDVAVIGLSGRFPGAASVNEFWENIKNGIESITHFTDDELREEGIEEDLLKNPHYIKAKGIIGEPEYFDAAFFDYSPGDAKLLDPQIRIFHECVWEALESAGYDPYSYGGLIGLFAGASNNTVWQTLVSDYTNQSNTSYLFSNYQLADKDFLTTRISYKLNLRGPSMIVQTACSTSLVAVNVAYQKLLEGECDIALAGGVSVTFPHKNGYLFQEGMIMSSDGHCRSFDAEASGTVSGEGAGVVVLKRLEDAVKDGDHIWAVIKGSRINNDGAGKVGYTAPSVEGQARVIREACHFAEVSTETIGYVEAHGTATALGDPIEIEALKKAFNTTKRNYCAIGSVKTNCGHLDTAAGVTGLIKTVLSLYNKQIPPSLHYKSPNPKIDFKNSPFYVNESLRDWERKEYPLRAGVSSFGIGGTNAHVILEESPVTESTQESGRWYMLPLSAKTPGVLDKLSGKFAEYMQRNQDINLSDLSYTMQVGRAQLKYRRVVVFQDLQDAVNQLNKNHTAEIAKQDNGKVVFMFSGQGYQYVNMLREFYESEQAFREEMDNCFCILEPMLTFNIKDILFPEDSSDNMEVTDTLVAQPLNFIIQYSLARTLIKWGIKPEALIGHSLGEYVAACLAEVLTLEDALDLIVLRGRLMQQLPKGGMLGVVISETELKPLLIEEVSLAAVNSSSICVVSGSQESIDLLEEKLNKMGYECMKVPASHAFHSNAMSAMLPLFKDKLERIELKKPDIPYISNVTGTWITAQDATNPEYWAEHTTGTVRFADGIGELFRKNFTVFIEIGAGRTLNTSVKLHEDCTPDILVVNLIRHSKEERGGQSQRLNISALFKSLPEEASDMSFILTQLGRLWCAGIKIDWKQFYKNGKRRRIPLPTYPFQRQRYWIDKEHRGYLKTLDFRYTDNYKRREVGEWFFIPIWRRGNLSYGSKDFKTFKNILVFIDQTDFGNNLAGSLESAGKQLTFVKSGASFCQDRDIESGYFINPDISDDYKNLFRELYKSQNIPDTILYLWTLTEDNLHESDWDKVNTAVDMGFYGLIYIAQAIGELNIPDQISINVVTNSMHMVSGEENINPEKAVIAGPIRTIPKEYTNIKCTGIDIVVPQEDKAKEQQLINCLLAEMAATDNEPLVAYRGNYRWRQSFDEIQLNECKGVPWRLRENGVYVITGGLGGIGLAISEYLAGAVRARLVLIGRTEIPPRENWDDYINSTEKDSKLAYKIMKIKELEELGTEVLPINADVSDNYRMSKAMSVIHERFGEVNGVIHSAGLPDGGLIQLRNRETTDSIMSSKIQGTLEINKFIEHNKLDFMIYCSSLSSIIAPFGQIGYCSANNFQDAFSQHQCNKGHTYTASINWDTWKQTGMAVNLACAHSSDNLENGMLISEGIEVFKRILNSNLPNHLLAQVLISPYPLEAYLKRIWDMEHEQFKIKSEESNNPEESLNLQDITSQSDIESKLTDILKEILGYPDIGRDDNFFDLGAYSLHLIQLRQRLKAVLNVDISIVSLYANTTISSLSRYLFKRDEAQYSITDEESSDFVSKRRNKKNILLQREKRNEIHGRD</sequence>
<evidence type="ECO:0000256" key="5">
    <source>
        <dbReference type="ARBA" id="ARBA00022553"/>
    </source>
</evidence>
<keyword evidence="10" id="KW-0443">Lipid metabolism</keyword>
<dbReference type="GO" id="GO:0006633">
    <property type="term" value="P:fatty acid biosynthetic process"/>
    <property type="evidence" value="ECO:0007669"/>
    <property type="project" value="InterPro"/>
</dbReference>
<comment type="catalytic activity">
    <reaction evidence="17">
        <text>icosanoyl-[(phenol)carboxyphthiodiolenone synthase] + 2 (S)-methylmalonyl-CoA + 3 malonyl-CoA + 5 NADPH + 10 H(+) = C32-carboxyphthiodiolenone-[(phenol)carboxyphthiodiolenone synthase] + 5 CO2 + 5 NADP(+) + 5 CoA + 2 H2O</text>
        <dbReference type="Rhea" id="RHEA:57748"/>
        <dbReference type="Rhea" id="RHEA-COMP:14985"/>
        <dbReference type="Rhea" id="RHEA-COMP:14986"/>
        <dbReference type="ChEBI" id="CHEBI:15377"/>
        <dbReference type="ChEBI" id="CHEBI:15378"/>
        <dbReference type="ChEBI" id="CHEBI:16526"/>
        <dbReference type="ChEBI" id="CHEBI:57287"/>
        <dbReference type="ChEBI" id="CHEBI:57327"/>
        <dbReference type="ChEBI" id="CHEBI:57384"/>
        <dbReference type="ChEBI" id="CHEBI:57783"/>
        <dbReference type="ChEBI" id="CHEBI:58349"/>
        <dbReference type="ChEBI" id="CHEBI:87848"/>
        <dbReference type="ChEBI" id="CHEBI:142236"/>
        <dbReference type="EC" id="2.3.1.292"/>
    </reaction>
</comment>